<accession>Q04DY5</accession>
<reference evidence="1 2" key="1">
    <citation type="journal article" date="2006" name="Proc. Natl. Acad. Sci. U.S.A.">
        <title>Comparative genomics of the lactic acid bacteria.</title>
        <authorList>
            <person name="Makarova K."/>
            <person name="Slesarev A."/>
            <person name="Wolf Y."/>
            <person name="Sorokin A."/>
            <person name="Mirkin B."/>
            <person name="Koonin E."/>
            <person name="Pavlov A."/>
            <person name="Pavlova N."/>
            <person name="Karamychev V."/>
            <person name="Polouchine N."/>
            <person name="Shakhova V."/>
            <person name="Grigoriev I."/>
            <person name="Lou Y."/>
            <person name="Rohksar D."/>
            <person name="Lucas S."/>
            <person name="Huang K."/>
            <person name="Goodstein D.M."/>
            <person name="Hawkins T."/>
            <person name="Plengvidhya V."/>
            <person name="Welker D."/>
            <person name="Hughes J."/>
            <person name="Goh Y."/>
            <person name="Benson A."/>
            <person name="Baldwin K."/>
            <person name="Lee J.H."/>
            <person name="Diaz-Muniz I."/>
            <person name="Dosti B."/>
            <person name="Smeianov V."/>
            <person name="Wechter W."/>
            <person name="Barabote R."/>
            <person name="Lorca G."/>
            <person name="Altermann E."/>
            <person name="Barrangou R."/>
            <person name="Ganesan B."/>
            <person name="Xie Y."/>
            <person name="Rawsthorne H."/>
            <person name="Tamir D."/>
            <person name="Parker C."/>
            <person name="Breidt F."/>
            <person name="Broadbent J."/>
            <person name="Hutkins R."/>
            <person name="O'Sullivan D."/>
            <person name="Steele J."/>
            <person name="Unlu G."/>
            <person name="Saier M."/>
            <person name="Klaenhammer T."/>
            <person name="Richardson P."/>
            <person name="Kozyavkin S."/>
            <person name="Weimer B."/>
            <person name="Mills D."/>
        </authorList>
    </citation>
    <scope>NUCLEOTIDE SEQUENCE [LARGE SCALE GENOMIC DNA]</scope>
    <source>
        <strain evidence="2">ATCC BAA-331 / PSU-1</strain>
    </source>
</reference>
<dbReference type="Proteomes" id="UP000000774">
    <property type="component" value="Chromosome"/>
</dbReference>
<dbReference type="EMBL" id="CP000411">
    <property type="protein sequence ID" value="ABJ57337.1"/>
    <property type="molecule type" value="Genomic_DNA"/>
</dbReference>
<dbReference type="STRING" id="203123.OEOE_1476"/>
<name>Q04DY5_OENOB</name>
<protein>
    <submittedName>
        <fullName evidence="1">Uncharacterized protein</fullName>
    </submittedName>
</protein>
<organism evidence="1 2">
    <name type="scientific">Oenococcus oeni (strain ATCC BAA-331 / PSU-1)</name>
    <dbReference type="NCBI Taxonomy" id="203123"/>
    <lineage>
        <taxon>Bacteria</taxon>
        <taxon>Bacillati</taxon>
        <taxon>Bacillota</taxon>
        <taxon>Bacilli</taxon>
        <taxon>Lactobacillales</taxon>
        <taxon>Lactobacillaceae</taxon>
        <taxon>Oenococcus</taxon>
    </lineage>
</organism>
<dbReference type="KEGG" id="ooe:OEOE_1476"/>
<evidence type="ECO:0000313" key="2">
    <source>
        <dbReference type="Proteomes" id="UP000000774"/>
    </source>
</evidence>
<evidence type="ECO:0000313" key="1">
    <source>
        <dbReference type="EMBL" id="ABJ57337.1"/>
    </source>
</evidence>
<proteinExistence type="predicted"/>
<keyword evidence="2" id="KW-1185">Reference proteome</keyword>
<dbReference type="AlphaFoldDB" id="Q04DY5"/>
<dbReference type="HOGENOM" id="CLU_3409774_0_0_9"/>
<sequence>MGIGFLLALFGFFGITYKKKNNHEKIGFH</sequence>
<gene>
    <name evidence="1" type="ordered locus">OEOE_1476</name>
</gene>